<feature type="domain" description="DUF4140" evidence="3">
    <location>
        <begin position="29"/>
        <end position="131"/>
    </location>
</feature>
<evidence type="ECO:0008006" key="6">
    <source>
        <dbReference type="Google" id="ProtNLM"/>
    </source>
</evidence>
<proteinExistence type="predicted"/>
<reference evidence="5" key="1">
    <citation type="submission" date="2016-03" db="EMBL/GenBank/DDBJ databases">
        <authorList>
            <person name="Guldener U."/>
        </authorList>
    </citation>
    <scope>NUCLEOTIDE SEQUENCE [LARGE SCALE GENOMIC DNA]</scope>
    <source>
        <strain evidence="5">04CH-RAC-A.6.1</strain>
    </source>
</reference>
<evidence type="ECO:0000256" key="1">
    <source>
        <dbReference type="SAM" id="MobiDB-lite"/>
    </source>
</evidence>
<dbReference type="InterPro" id="IPR037291">
    <property type="entry name" value="DUF4139"/>
</dbReference>
<feature type="domain" description="DUF4139" evidence="2">
    <location>
        <begin position="266"/>
        <end position="485"/>
    </location>
</feature>
<protein>
    <recommendedName>
        <fullName evidence="6">DUF4140 domain-containing protein</fullName>
    </recommendedName>
</protein>
<name>A0A1E1JRC7_9HELO</name>
<dbReference type="Pfam" id="PF13600">
    <property type="entry name" value="DUF4140"/>
    <property type="match status" value="1"/>
</dbReference>
<sequence length="530" mass="59644">MSMDTKKVMATDTPHKLEFRIRDLSTRSVLLFPSRAQVIRDIKNIILQPGTNQIIIDGLTPLVDEHSIKMEGTGSATITDVTVDLLPNREPENSDVEVEELNTINEKIKELVDRTLDEQEKFNSAADRLKICDNFSKSVEKNPPAAADLEELIEAYHTERKKIYRNHEASAGARQEMQQELRKIEKAKLKLAKAIVKANEKAGKEKAKERVKKLRLQRRSSESKSSSLTPAPSRRSSMDGDKIVNLAASDFHKASDAPLKVDEISLSLQYITHGASWAPRYDLNLNTVKSTGLLEHGAEIRNTTSETWRDTKVILSTSQTTFSGLSETIPTLLPWHLFGRDNSGRNAYLADQEQQLAIKEGLRSQHAQVLMSQNQPRAMMSQPMPLIIGNSQASRPPTHTARRYHSSEERYGAVRCKKKPREETDTRAAYDDHGSSDDGFGIMDDEPCAPQSLTFEEGAWEETGMTTTYDVPGTKTLSPNNSTIKHKIAKIDFKKVVFSHMVIGKLRQVAFLKARLRNNSKITLLKDRWD</sequence>
<dbReference type="OrthoDB" id="10068793at2759"/>
<feature type="region of interest" description="Disordered" evidence="1">
    <location>
        <begin position="391"/>
        <end position="438"/>
    </location>
</feature>
<gene>
    <name evidence="4" type="ORF">RAG0_00142</name>
</gene>
<keyword evidence="5" id="KW-1185">Reference proteome</keyword>
<dbReference type="PANTHER" id="PTHR31005">
    <property type="entry name" value="DUF4139 DOMAIN-CONTAINING PROTEIN"/>
    <property type="match status" value="1"/>
</dbReference>
<feature type="compositionally biased region" description="Basic residues" evidence="1">
    <location>
        <begin position="209"/>
        <end position="218"/>
    </location>
</feature>
<evidence type="ECO:0000313" key="4">
    <source>
        <dbReference type="EMBL" id="CZS88397.1"/>
    </source>
</evidence>
<dbReference type="Pfam" id="PF13598">
    <property type="entry name" value="DUF4139"/>
    <property type="match status" value="1"/>
</dbReference>
<evidence type="ECO:0000313" key="5">
    <source>
        <dbReference type="Proteomes" id="UP000178912"/>
    </source>
</evidence>
<dbReference type="AlphaFoldDB" id="A0A1E1JRC7"/>
<dbReference type="InterPro" id="IPR011935">
    <property type="entry name" value="CHP02231"/>
</dbReference>
<feature type="region of interest" description="Disordered" evidence="1">
    <location>
        <begin position="202"/>
        <end position="240"/>
    </location>
</feature>
<accession>A0A1E1JRC7</accession>
<evidence type="ECO:0000259" key="2">
    <source>
        <dbReference type="Pfam" id="PF13598"/>
    </source>
</evidence>
<evidence type="ECO:0000259" key="3">
    <source>
        <dbReference type="Pfam" id="PF13600"/>
    </source>
</evidence>
<dbReference type="PANTHER" id="PTHR31005:SF8">
    <property type="entry name" value="DUF4139 DOMAIN-CONTAINING PROTEIN"/>
    <property type="match status" value="1"/>
</dbReference>
<dbReference type="InterPro" id="IPR025554">
    <property type="entry name" value="DUF4140"/>
</dbReference>
<dbReference type="Proteomes" id="UP000178912">
    <property type="component" value="Unassembled WGS sequence"/>
</dbReference>
<organism evidence="4 5">
    <name type="scientific">Rhynchosporium agropyri</name>
    <dbReference type="NCBI Taxonomy" id="914238"/>
    <lineage>
        <taxon>Eukaryota</taxon>
        <taxon>Fungi</taxon>
        <taxon>Dikarya</taxon>
        <taxon>Ascomycota</taxon>
        <taxon>Pezizomycotina</taxon>
        <taxon>Leotiomycetes</taxon>
        <taxon>Helotiales</taxon>
        <taxon>Ploettnerulaceae</taxon>
        <taxon>Rhynchosporium</taxon>
    </lineage>
</organism>
<dbReference type="EMBL" id="FJUX01000001">
    <property type="protein sequence ID" value="CZS88397.1"/>
    <property type="molecule type" value="Genomic_DNA"/>
</dbReference>
<feature type="compositionally biased region" description="Basic and acidic residues" evidence="1">
    <location>
        <begin position="420"/>
        <end position="436"/>
    </location>
</feature>